<evidence type="ECO:0000256" key="1">
    <source>
        <dbReference type="SAM" id="MobiDB-lite"/>
    </source>
</evidence>
<name>A0A8H6K471_9PEZI</name>
<sequence length="130" mass="14255">MAKARKGEESTGEGAGEVSLRWSKRRLLPSGTKFRPSLAVSRPHPSRVRWPSYVQVSILLLGPTSPDDTKHAQMQRPGWGVTKTPTREKATQEKAVMDLTTDGMAERLGARATCLCGNTHTSRSSIPRKS</sequence>
<feature type="region of interest" description="Disordered" evidence="1">
    <location>
        <begin position="1"/>
        <end position="26"/>
    </location>
</feature>
<gene>
    <name evidence="2" type="ORF">CMUS01_10259</name>
</gene>
<feature type="region of interest" description="Disordered" evidence="1">
    <location>
        <begin position="64"/>
        <end position="91"/>
    </location>
</feature>
<dbReference type="EMBL" id="WIGM01000468">
    <property type="protein sequence ID" value="KAF6824398.1"/>
    <property type="molecule type" value="Genomic_DNA"/>
</dbReference>
<proteinExistence type="predicted"/>
<evidence type="ECO:0000313" key="2">
    <source>
        <dbReference type="EMBL" id="KAF6824398.1"/>
    </source>
</evidence>
<evidence type="ECO:0000313" key="3">
    <source>
        <dbReference type="Proteomes" id="UP000639643"/>
    </source>
</evidence>
<dbReference type="AlphaFoldDB" id="A0A8H6K471"/>
<comment type="caution">
    <text evidence="2">The sequence shown here is derived from an EMBL/GenBank/DDBJ whole genome shotgun (WGS) entry which is preliminary data.</text>
</comment>
<protein>
    <submittedName>
        <fullName evidence="2">Uncharacterized protein</fullName>
    </submittedName>
</protein>
<dbReference type="Proteomes" id="UP000639643">
    <property type="component" value="Unassembled WGS sequence"/>
</dbReference>
<organism evidence="2 3">
    <name type="scientific">Colletotrichum musicola</name>
    <dbReference type="NCBI Taxonomy" id="2175873"/>
    <lineage>
        <taxon>Eukaryota</taxon>
        <taxon>Fungi</taxon>
        <taxon>Dikarya</taxon>
        <taxon>Ascomycota</taxon>
        <taxon>Pezizomycotina</taxon>
        <taxon>Sordariomycetes</taxon>
        <taxon>Hypocreomycetidae</taxon>
        <taxon>Glomerellales</taxon>
        <taxon>Glomerellaceae</taxon>
        <taxon>Colletotrichum</taxon>
        <taxon>Colletotrichum orchidearum species complex</taxon>
    </lineage>
</organism>
<accession>A0A8H6K471</accession>
<keyword evidence="3" id="KW-1185">Reference proteome</keyword>
<reference evidence="2" key="1">
    <citation type="journal article" date="2020" name="Phytopathology">
        <title>Genome Sequence Resources of Colletotrichum truncatum, C. plurivorum, C. musicola, and C. sojae: Four Species Pathogenic to Soybean (Glycine max).</title>
        <authorList>
            <person name="Rogerio F."/>
            <person name="Boufleur T.R."/>
            <person name="Ciampi-Guillardi M."/>
            <person name="Sukno S.A."/>
            <person name="Thon M.R."/>
            <person name="Massola Junior N.S."/>
            <person name="Baroncelli R."/>
        </authorList>
    </citation>
    <scope>NUCLEOTIDE SEQUENCE</scope>
    <source>
        <strain evidence="2">LFN0074</strain>
    </source>
</reference>